<dbReference type="Pfam" id="PF00389">
    <property type="entry name" value="2-Hacid_dh"/>
    <property type="match status" value="1"/>
</dbReference>
<keyword evidence="3 5" id="KW-0560">Oxidoreductase</keyword>
<dbReference type="GO" id="GO:0051287">
    <property type="term" value="F:NAD binding"/>
    <property type="evidence" value="ECO:0007669"/>
    <property type="project" value="InterPro"/>
</dbReference>
<dbReference type="InterPro" id="IPR036291">
    <property type="entry name" value="NAD(P)-bd_dom_sf"/>
</dbReference>
<dbReference type="InterPro" id="IPR006140">
    <property type="entry name" value="D-isomer_DH_NAD-bd"/>
</dbReference>
<evidence type="ECO:0000313" key="8">
    <source>
        <dbReference type="EMBL" id="NEX64725.1"/>
    </source>
</evidence>
<dbReference type="InterPro" id="IPR050857">
    <property type="entry name" value="D-2-hydroxyacid_DH"/>
</dbReference>
<dbReference type="Gene3D" id="3.40.50.720">
    <property type="entry name" value="NAD(P)-binding Rossmann-like Domain"/>
    <property type="match status" value="2"/>
</dbReference>
<gene>
    <name evidence="8" type="ORF">G3574_26905</name>
</gene>
<dbReference type="InterPro" id="IPR006139">
    <property type="entry name" value="D-isomer_2_OHA_DH_cat_dom"/>
</dbReference>
<dbReference type="Pfam" id="PF02826">
    <property type="entry name" value="2-Hacid_dh_C"/>
    <property type="match status" value="1"/>
</dbReference>
<feature type="domain" description="D-isomer specific 2-hydroxyacid dehydrogenase NAD-binding" evidence="7">
    <location>
        <begin position="107"/>
        <end position="282"/>
    </location>
</feature>
<keyword evidence="2" id="KW-0028">Amino-acid biosynthesis</keyword>
<dbReference type="PROSITE" id="PS00065">
    <property type="entry name" value="D_2_HYDROXYACID_DH_1"/>
    <property type="match status" value="1"/>
</dbReference>
<dbReference type="RefSeq" id="WP_163968658.1">
    <property type="nucleotide sequence ID" value="NZ_JAAIVB010000085.1"/>
</dbReference>
<dbReference type="CDD" id="cd05299">
    <property type="entry name" value="CtBP_dh"/>
    <property type="match status" value="1"/>
</dbReference>
<dbReference type="InterPro" id="IPR029753">
    <property type="entry name" value="D-isomer_DH_CS"/>
</dbReference>
<evidence type="ECO:0000313" key="9">
    <source>
        <dbReference type="Proteomes" id="UP000482155"/>
    </source>
</evidence>
<reference evidence="8 9" key="1">
    <citation type="submission" date="2020-02" db="EMBL/GenBank/DDBJ databases">
        <authorList>
            <person name="Kim M.K."/>
        </authorList>
    </citation>
    <scope>NUCLEOTIDE SEQUENCE [LARGE SCALE GENOMIC DNA]</scope>
    <source>
        <strain evidence="8 9">17J57-3</strain>
    </source>
</reference>
<dbReference type="AlphaFoldDB" id="A0A6B3SYB5"/>
<dbReference type="PANTHER" id="PTHR42789:SF1">
    <property type="entry name" value="D-ISOMER SPECIFIC 2-HYDROXYACID DEHYDROGENASE FAMILY PROTEIN (AFU_ORTHOLOGUE AFUA_6G10090)"/>
    <property type="match status" value="1"/>
</dbReference>
<dbReference type="SUPFAM" id="SSF51735">
    <property type="entry name" value="NAD(P)-binding Rossmann-fold domains"/>
    <property type="match status" value="1"/>
</dbReference>
<dbReference type="PROSITE" id="PS00671">
    <property type="entry name" value="D_2_HYDROXYACID_DH_3"/>
    <property type="match status" value="1"/>
</dbReference>
<evidence type="ECO:0000259" key="6">
    <source>
        <dbReference type="Pfam" id="PF00389"/>
    </source>
</evidence>
<protein>
    <submittedName>
        <fullName evidence="8">C-terminal binding protein</fullName>
    </submittedName>
</protein>
<keyword evidence="4" id="KW-0520">NAD</keyword>
<dbReference type="InterPro" id="IPR043322">
    <property type="entry name" value="CtBP"/>
</dbReference>
<dbReference type="SUPFAM" id="SSF52283">
    <property type="entry name" value="Formate/glycerate dehydrogenase catalytic domain-like"/>
    <property type="match status" value="1"/>
</dbReference>
<evidence type="ECO:0000256" key="2">
    <source>
        <dbReference type="ARBA" id="ARBA00022605"/>
    </source>
</evidence>
<dbReference type="GO" id="GO:0003714">
    <property type="term" value="F:transcription corepressor activity"/>
    <property type="evidence" value="ECO:0007669"/>
    <property type="project" value="InterPro"/>
</dbReference>
<evidence type="ECO:0000256" key="1">
    <source>
        <dbReference type="ARBA" id="ARBA00005854"/>
    </source>
</evidence>
<sequence>MKVLITDYDFPDVELEQTLYREAGVEVVTAQCRTEDEVIAASAGCQGLLVQYAPVNAKVFAARPEIRIVSRYGAGYDTIDTDAARKHGVWVANSPDYGVGEVATHALAMTLALLRNIAFYDRDVKNGTWHYTSAGVIRRASDLTLGILGLGRIGKRMAHVGRNCFKRVIACDPYLIDGDFPAYVERVSKEELFAQADAVSLHVLLNDETRGIVNRSLLERMRPGSVMVNTSRGAVVDIEHLLEALDGGKLAGAGLDVLPVEPPETAARIVQHPRVLLTPHAAFYSDVAADELRRKAAQNLVDWDRQGRPAYVVVAGREGGNEP</sequence>
<dbReference type="InterPro" id="IPR029752">
    <property type="entry name" value="D-isomer_DH_CS1"/>
</dbReference>
<dbReference type="PANTHER" id="PTHR42789">
    <property type="entry name" value="D-ISOMER SPECIFIC 2-HYDROXYACID DEHYDROGENASE FAMILY PROTEIN (AFU_ORTHOLOGUE AFUA_6G10090)"/>
    <property type="match status" value="1"/>
</dbReference>
<evidence type="ECO:0000256" key="4">
    <source>
        <dbReference type="ARBA" id="ARBA00023027"/>
    </source>
</evidence>
<dbReference type="Proteomes" id="UP000482155">
    <property type="component" value="Unassembled WGS sequence"/>
</dbReference>
<dbReference type="GO" id="GO:0016616">
    <property type="term" value="F:oxidoreductase activity, acting on the CH-OH group of donors, NAD or NADP as acceptor"/>
    <property type="evidence" value="ECO:0007669"/>
    <property type="project" value="InterPro"/>
</dbReference>
<comment type="caution">
    <text evidence="8">The sequence shown here is derived from an EMBL/GenBank/DDBJ whole genome shotgun (WGS) entry which is preliminary data.</text>
</comment>
<dbReference type="GO" id="GO:0008652">
    <property type="term" value="P:amino acid biosynthetic process"/>
    <property type="evidence" value="ECO:0007669"/>
    <property type="project" value="UniProtKB-KW"/>
</dbReference>
<accession>A0A6B3SYB5</accession>
<name>A0A6B3SYB5_9BURK</name>
<keyword evidence="9" id="KW-1185">Reference proteome</keyword>
<evidence type="ECO:0000256" key="5">
    <source>
        <dbReference type="RuleBase" id="RU003719"/>
    </source>
</evidence>
<organism evidence="8 9">
    <name type="scientific">Noviherbaspirillum galbum</name>
    <dbReference type="NCBI Taxonomy" id="2709383"/>
    <lineage>
        <taxon>Bacteria</taxon>
        <taxon>Pseudomonadati</taxon>
        <taxon>Pseudomonadota</taxon>
        <taxon>Betaproteobacteria</taxon>
        <taxon>Burkholderiales</taxon>
        <taxon>Oxalobacteraceae</taxon>
        <taxon>Noviherbaspirillum</taxon>
    </lineage>
</organism>
<comment type="similarity">
    <text evidence="1 5">Belongs to the D-isomer specific 2-hydroxyacid dehydrogenase family.</text>
</comment>
<feature type="domain" description="D-isomer specific 2-hydroxyacid dehydrogenase catalytic" evidence="6">
    <location>
        <begin position="16"/>
        <end position="313"/>
    </location>
</feature>
<proteinExistence type="inferred from homology"/>
<evidence type="ECO:0000256" key="3">
    <source>
        <dbReference type="ARBA" id="ARBA00023002"/>
    </source>
</evidence>
<evidence type="ECO:0000259" key="7">
    <source>
        <dbReference type="Pfam" id="PF02826"/>
    </source>
</evidence>
<dbReference type="EMBL" id="JAAIVB010000085">
    <property type="protein sequence ID" value="NEX64725.1"/>
    <property type="molecule type" value="Genomic_DNA"/>
</dbReference>